<keyword evidence="2" id="KW-0560">Oxidoreductase</keyword>
<reference evidence="4 5" key="1">
    <citation type="journal article" date="2019" name="Emerg. Microbes Infect.">
        <title>Comprehensive subspecies identification of 175 nontuberculous mycobacteria species based on 7547 genomic profiles.</title>
        <authorList>
            <person name="Matsumoto Y."/>
            <person name="Kinjo T."/>
            <person name="Motooka D."/>
            <person name="Nabeya D."/>
            <person name="Jung N."/>
            <person name="Uechi K."/>
            <person name="Horii T."/>
            <person name="Iida T."/>
            <person name="Fujita J."/>
            <person name="Nakamura S."/>
        </authorList>
    </citation>
    <scope>NUCLEOTIDE SEQUENCE [LARGE SCALE GENOMIC DNA]</scope>
    <source>
        <strain evidence="4 5">JCM 13323</strain>
    </source>
</reference>
<dbReference type="PANTHER" id="PTHR44196">
    <property type="entry name" value="DEHYDROGENASE/REDUCTASE SDR FAMILY MEMBER 7B"/>
    <property type="match status" value="1"/>
</dbReference>
<protein>
    <submittedName>
        <fullName evidence="4">Short-chain dehydrogenase</fullName>
    </submittedName>
</protein>
<proteinExistence type="inferred from homology"/>
<gene>
    <name evidence="4" type="ORF">MPSYJ_06510</name>
</gene>
<sequence>MNSPMTTDHITALVTGANRGLGRRFAEQLLERGATVYAAARRPETIDLPGAIPLQLDITDPDSVRRAAETAGDVTVLINNAGVSTRAGLLDGSIDDIRLEMETHYFGTLSVIRAFAPVIERNGGGSILNVLSVLSWAHVPTSGAYAAAKAAGWALTDAVRTELAPRGIHVAALHVGYMDTDMVSYIPADQKTDPAVVAALALDGLFAGQPEILGDELTRTVKAHLSDAPQ</sequence>
<dbReference type="KEGG" id="mpsc:MPSYJ_06510"/>
<dbReference type="Proteomes" id="UP000466514">
    <property type="component" value="Chromosome"/>
</dbReference>
<keyword evidence="5" id="KW-1185">Reference proteome</keyword>
<evidence type="ECO:0000313" key="5">
    <source>
        <dbReference type="Proteomes" id="UP000466514"/>
    </source>
</evidence>
<dbReference type="PRINTS" id="PR00081">
    <property type="entry name" value="GDHRDH"/>
</dbReference>
<name>A0A7I7M5B0_9MYCO</name>
<dbReference type="InterPro" id="IPR036291">
    <property type="entry name" value="NAD(P)-bd_dom_sf"/>
</dbReference>
<evidence type="ECO:0000256" key="1">
    <source>
        <dbReference type="ARBA" id="ARBA00006484"/>
    </source>
</evidence>
<dbReference type="GO" id="GO:0016491">
    <property type="term" value="F:oxidoreductase activity"/>
    <property type="evidence" value="ECO:0007669"/>
    <property type="project" value="UniProtKB-KW"/>
</dbReference>
<dbReference type="InterPro" id="IPR020904">
    <property type="entry name" value="Sc_DH/Rdtase_CS"/>
</dbReference>
<dbReference type="EMBL" id="AP022574">
    <property type="protein sequence ID" value="BBX67190.1"/>
    <property type="molecule type" value="Genomic_DNA"/>
</dbReference>
<evidence type="ECO:0000313" key="4">
    <source>
        <dbReference type="EMBL" id="BBX67190.1"/>
    </source>
</evidence>
<dbReference type="SUPFAM" id="SSF51735">
    <property type="entry name" value="NAD(P)-binding Rossmann-fold domains"/>
    <property type="match status" value="1"/>
</dbReference>
<organism evidence="4 5">
    <name type="scientific">Mycolicibacterium psychrotolerans</name>
    <dbReference type="NCBI Taxonomy" id="216929"/>
    <lineage>
        <taxon>Bacteria</taxon>
        <taxon>Bacillati</taxon>
        <taxon>Actinomycetota</taxon>
        <taxon>Actinomycetes</taxon>
        <taxon>Mycobacteriales</taxon>
        <taxon>Mycobacteriaceae</taxon>
        <taxon>Mycolicibacterium</taxon>
    </lineage>
</organism>
<comment type="similarity">
    <text evidence="1 3">Belongs to the short-chain dehydrogenases/reductases (SDR) family.</text>
</comment>
<dbReference type="InterPro" id="IPR002347">
    <property type="entry name" value="SDR_fam"/>
</dbReference>
<dbReference type="NCBIfam" id="NF006119">
    <property type="entry name" value="PRK08264.1-5"/>
    <property type="match status" value="1"/>
</dbReference>
<dbReference type="PRINTS" id="PR00080">
    <property type="entry name" value="SDRFAMILY"/>
</dbReference>
<dbReference type="PANTHER" id="PTHR44196:SF1">
    <property type="entry name" value="DEHYDROGENASE_REDUCTASE SDR FAMILY MEMBER 7B"/>
    <property type="match status" value="1"/>
</dbReference>
<dbReference type="Gene3D" id="3.40.50.720">
    <property type="entry name" value="NAD(P)-binding Rossmann-like Domain"/>
    <property type="match status" value="1"/>
</dbReference>
<dbReference type="PROSITE" id="PS00061">
    <property type="entry name" value="ADH_SHORT"/>
    <property type="match status" value="1"/>
</dbReference>
<evidence type="ECO:0000256" key="2">
    <source>
        <dbReference type="ARBA" id="ARBA00023002"/>
    </source>
</evidence>
<accession>A0A7I7M5B0</accession>
<evidence type="ECO:0000256" key="3">
    <source>
        <dbReference type="RuleBase" id="RU000363"/>
    </source>
</evidence>
<dbReference type="GO" id="GO:0016020">
    <property type="term" value="C:membrane"/>
    <property type="evidence" value="ECO:0007669"/>
    <property type="project" value="TreeGrafter"/>
</dbReference>
<dbReference type="Pfam" id="PF00106">
    <property type="entry name" value="adh_short"/>
    <property type="match status" value="1"/>
</dbReference>
<dbReference type="AlphaFoldDB" id="A0A7I7M5B0"/>